<evidence type="ECO:0000313" key="1">
    <source>
        <dbReference type="EMBL" id="GFT00145.1"/>
    </source>
</evidence>
<proteinExistence type="predicted"/>
<organism evidence="1 2">
    <name type="scientific">Nephila pilipes</name>
    <name type="common">Giant wood spider</name>
    <name type="synonym">Nephila maculata</name>
    <dbReference type="NCBI Taxonomy" id="299642"/>
    <lineage>
        <taxon>Eukaryota</taxon>
        <taxon>Metazoa</taxon>
        <taxon>Ecdysozoa</taxon>
        <taxon>Arthropoda</taxon>
        <taxon>Chelicerata</taxon>
        <taxon>Arachnida</taxon>
        <taxon>Araneae</taxon>
        <taxon>Araneomorphae</taxon>
        <taxon>Entelegynae</taxon>
        <taxon>Araneoidea</taxon>
        <taxon>Nephilidae</taxon>
        <taxon>Nephila</taxon>
    </lineage>
</organism>
<protein>
    <submittedName>
        <fullName evidence="1">Uncharacterized protein</fullName>
    </submittedName>
</protein>
<dbReference type="EMBL" id="BMAW01006734">
    <property type="protein sequence ID" value="GFT00145.1"/>
    <property type="molecule type" value="Genomic_DNA"/>
</dbReference>
<name>A0A8X6TCJ8_NEPPI</name>
<dbReference type="Proteomes" id="UP000887013">
    <property type="component" value="Unassembled WGS sequence"/>
</dbReference>
<dbReference type="AlphaFoldDB" id="A0A8X6TCJ8"/>
<evidence type="ECO:0000313" key="2">
    <source>
        <dbReference type="Proteomes" id="UP000887013"/>
    </source>
</evidence>
<comment type="caution">
    <text evidence="1">The sequence shown here is derived from an EMBL/GenBank/DDBJ whole genome shotgun (WGS) entry which is preliminary data.</text>
</comment>
<reference evidence="1" key="1">
    <citation type="submission" date="2020-08" db="EMBL/GenBank/DDBJ databases">
        <title>Multicomponent nature underlies the extraordinary mechanical properties of spider dragline silk.</title>
        <authorList>
            <person name="Kono N."/>
            <person name="Nakamura H."/>
            <person name="Mori M."/>
            <person name="Yoshida Y."/>
            <person name="Ohtoshi R."/>
            <person name="Malay A.D."/>
            <person name="Moran D.A.P."/>
            <person name="Tomita M."/>
            <person name="Numata K."/>
            <person name="Arakawa K."/>
        </authorList>
    </citation>
    <scope>NUCLEOTIDE SEQUENCE</scope>
</reference>
<keyword evidence="2" id="KW-1185">Reference proteome</keyword>
<gene>
    <name evidence="1" type="ORF">NPIL_392151</name>
</gene>
<accession>A0A8X6TCJ8</accession>
<sequence length="147" mass="16644">MKLLGEKKLKPSYLLGKHSEKKIGKLISKVLVTSGRIFPTHDGRDCAVDLVYKGESNLNPVGSKKFRPVLLLLQMLIKKKCEGSILCFNLPTELNNHDFGVLSYHPRIDWSTTRIQRIDLTFPSQPVDSQIQPIQPIFTSINCNNQL</sequence>